<evidence type="ECO:0000256" key="1">
    <source>
        <dbReference type="SAM" id="Phobius"/>
    </source>
</evidence>
<evidence type="ECO:0000313" key="2">
    <source>
        <dbReference type="EMBL" id="PNR95182.1"/>
    </source>
</evidence>
<evidence type="ECO:0000313" key="3">
    <source>
        <dbReference type="Proteomes" id="UP000236434"/>
    </source>
</evidence>
<reference evidence="2 3" key="1">
    <citation type="submission" date="2013-12" db="EMBL/GenBank/DDBJ databases">
        <title>Comparative genomics of Petrotoga isolates.</title>
        <authorList>
            <person name="Nesbo C.L."/>
            <person name="Charchuk R."/>
            <person name="Chow K."/>
        </authorList>
    </citation>
    <scope>NUCLEOTIDE SEQUENCE [LARGE SCALE GENOMIC DNA]</scope>
    <source>
        <strain evidence="2 3">DSM 13574</strain>
    </source>
</reference>
<organism evidence="2 3">
    <name type="scientific">Petrotoga olearia DSM 13574</name>
    <dbReference type="NCBI Taxonomy" id="1122955"/>
    <lineage>
        <taxon>Bacteria</taxon>
        <taxon>Thermotogati</taxon>
        <taxon>Thermotogota</taxon>
        <taxon>Thermotogae</taxon>
        <taxon>Petrotogales</taxon>
        <taxon>Petrotogaceae</taxon>
        <taxon>Petrotoga</taxon>
    </lineage>
</organism>
<gene>
    <name evidence="2" type="ORF">X929_09600</name>
</gene>
<protein>
    <submittedName>
        <fullName evidence="2">Uncharacterized protein</fullName>
    </submittedName>
</protein>
<keyword evidence="1" id="KW-1133">Transmembrane helix</keyword>
<feature type="transmembrane region" description="Helical" evidence="1">
    <location>
        <begin position="21"/>
        <end position="39"/>
    </location>
</feature>
<dbReference type="AlphaFoldDB" id="A0A2K1NXB3"/>
<keyword evidence="1" id="KW-0812">Transmembrane</keyword>
<dbReference type="EMBL" id="AZRL01000022">
    <property type="protein sequence ID" value="PNR95182.1"/>
    <property type="molecule type" value="Genomic_DNA"/>
</dbReference>
<name>A0A2K1NXB3_9BACT</name>
<accession>A0A2K1NXB3</accession>
<proteinExistence type="predicted"/>
<comment type="caution">
    <text evidence="2">The sequence shown here is derived from an EMBL/GenBank/DDBJ whole genome shotgun (WGS) entry which is preliminary data.</text>
</comment>
<sequence length="40" mass="4552">MKIFLILLISKIFGKASIEGIFGMNFLCSLLSKFLLIFLK</sequence>
<keyword evidence="1" id="KW-0472">Membrane</keyword>
<dbReference type="Proteomes" id="UP000236434">
    <property type="component" value="Unassembled WGS sequence"/>
</dbReference>